<reference evidence="2" key="1">
    <citation type="submission" date="2016-06" db="EMBL/GenBank/DDBJ databases">
        <authorList>
            <person name="Varghese N."/>
        </authorList>
    </citation>
    <scope>NUCLEOTIDE SEQUENCE [LARGE SCALE GENOMIC DNA]</scope>
    <source>
        <strain evidence="2">DSM 46123</strain>
    </source>
</reference>
<dbReference type="AlphaFoldDB" id="A0A1C6R768"/>
<dbReference type="STRING" id="47866.GA0074694_0036"/>
<sequence>MAALPRLPQNLMAGGMSVAVRLPLEPGAVAHRATRNFAPVEGFPSRTQHFVVPACRPDEDPCAEFTAGWADHFGAVACTEPSCFPESMGDAP</sequence>
<gene>
    <name evidence="1" type="ORF">GA0074694_0036</name>
</gene>
<evidence type="ECO:0000313" key="1">
    <source>
        <dbReference type="EMBL" id="SCL12854.1"/>
    </source>
</evidence>
<organism evidence="1 2">
    <name type="scientific">Micromonospora inyonensis</name>
    <dbReference type="NCBI Taxonomy" id="47866"/>
    <lineage>
        <taxon>Bacteria</taxon>
        <taxon>Bacillati</taxon>
        <taxon>Actinomycetota</taxon>
        <taxon>Actinomycetes</taxon>
        <taxon>Micromonosporales</taxon>
        <taxon>Micromonosporaceae</taxon>
        <taxon>Micromonospora</taxon>
    </lineage>
</organism>
<proteinExistence type="predicted"/>
<dbReference type="Proteomes" id="UP000198906">
    <property type="component" value="Unassembled WGS sequence"/>
</dbReference>
<keyword evidence="2" id="KW-1185">Reference proteome</keyword>
<evidence type="ECO:0000313" key="2">
    <source>
        <dbReference type="Proteomes" id="UP000198906"/>
    </source>
</evidence>
<name>A0A1C6R768_9ACTN</name>
<accession>A0A1C6R768</accession>
<protein>
    <submittedName>
        <fullName evidence="1">Uncharacterized protein</fullName>
    </submittedName>
</protein>
<dbReference type="EMBL" id="FMHU01000001">
    <property type="protein sequence ID" value="SCL12854.1"/>
    <property type="molecule type" value="Genomic_DNA"/>
</dbReference>